<dbReference type="EMBL" id="JAYWIO010000005">
    <property type="protein sequence ID" value="KAK7259539.1"/>
    <property type="molecule type" value="Genomic_DNA"/>
</dbReference>
<feature type="region of interest" description="Disordered" evidence="1">
    <location>
        <begin position="13"/>
        <end position="66"/>
    </location>
</feature>
<dbReference type="AlphaFoldDB" id="A0AAN9HZI9"/>
<evidence type="ECO:0000256" key="1">
    <source>
        <dbReference type="SAM" id="MobiDB-lite"/>
    </source>
</evidence>
<reference evidence="3 4" key="1">
    <citation type="submission" date="2024-01" db="EMBL/GenBank/DDBJ databases">
        <title>The genomes of 5 underutilized Papilionoideae crops provide insights into root nodulation and disease resistanc.</title>
        <authorList>
            <person name="Yuan L."/>
        </authorList>
    </citation>
    <scope>NUCLEOTIDE SEQUENCE [LARGE SCALE GENOMIC DNA]</scope>
    <source>
        <strain evidence="3">ZHUSHIDOU_FW_LH</strain>
        <tissue evidence="3">Leaf</tissue>
    </source>
</reference>
<feature type="compositionally biased region" description="Basic residues" evidence="1">
    <location>
        <begin position="166"/>
        <end position="180"/>
    </location>
</feature>
<keyword evidence="2" id="KW-0472">Membrane</keyword>
<accession>A0AAN9HZI9</accession>
<feature type="transmembrane region" description="Helical" evidence="2">
    <location>
        <begin position="74"/>
        <end position="94"/>
    </location>
</feature>
<comment type="caution">
    <text evidence="3">The sequence shown here is derived from an EMBL/GenBank/DDBJ whole genome shotgun (WGS) entry which is preliminary data.</text>
</comment>
<keyword evidence="2" id="KW-0812">Transmembrane</keyword>
<name>A0AAN9HZI9_CROPI</name>
<proteinExistence type="predicted"/>
<sequence>MNEANRCYLSIQESPAASHDPDITNVDGVVPNTSRERGGLGRRRRHEHEIERRQQTPMDREWPSTPIAADPRRIHTFVVAAWIYAITSISWIYVHASNAGLLYNTPSPYDPMTSTPSAPARWDRETVSPRVDFYDVAGTSAPQIDLNTQLFDESNYHNDNQDARRNPHRGARDRHWRCGT</sequence>
<evidence type="ECO:0000313" key="4">
    <source>
        <dbReference type="Proteomes" id="UP001372338"/>
    </source>
</evidence>
<feature type="region of interest" description="Disordered" evidence="1">
    <location>
        <begin position="155"/>
        <end position="180"/>
    </location>
</feature>
<keyword evidence="2" id="KW-1133">Transmembrane helix</keyword>
<dbReference type="Proteomes" id="UP001372338">
    <property type="component" value="Unassembled WGS sequence"/>
</dbReference>
<protein>
    <submittedName>
        <fullName evidence="3">Uncharacterized protein</fullName>
    </submittedName>
</protein>
<keyword evidence="4" id="KW-1185">Reference proteome</keyword>
<feature type="compositionally biased region" description="Basic and acidic residues" evidence="1">
    <location>
        <begin position="47"/>
        <end position="62"/>
    </location>
</feature>
<organism evidence="3 4">
    <name type="scientific">Crotalaria pallida</name>
    <name type="common">Smooth rattlebox</name>
    <name type="synonym">Crotalaria striata</name>
    <dbReference type="NCBI Taxonomy" id="3830"/>
    <lineage>
        <taxon>Eukaryota</taxon>
        <taxon>Viridiplantae</taxon>
        <taxon>Streptophyta</taxon>
        <taxon>Embryophyta</taxon>
        <taxon>Tracheophyta</taxon>
        <taxon>Spermatophyta</taxon>
        <taxon>Magnoliopsida</taxon>
        <taxon>eudicotyledons</taxon>
        <taxon>Gunneridae</taxon>
        <taxon>Pentapetalae</taxon>
        <taxon>rosids</taxon>
        <taxon>fabids</taxon>
        <taxon>Fabales</taxon>
        <taxon>Fabaceae</taxon>
        <taxon>Papilionoideae</taxon>
        <taxon>50 kb inversion clade</taxon>
        <taxon>genistoids sensu lato</taxon>
        <taxon>core genistoids</taxon>
        <taxon>Crotalarieae</taxon>
        <taxon>Crotalaria</taxon>
    </lineage>
</organism>
<evidence type="ECO:0000256" key="2">
    <source>
        <dbReference type="SAM" id="Phobius"/>
    </source>
</evidence>
<feature type="compositionally biased region" description="Basic and acidic residues" evidence="1">
    <location>
        <begin position="155"/>
        <end position="165"/>
    </location>
</feature>
<gene>
    <name evidence="3" type="ORF">RIF29_25148</name>
</gene>
<evidence type="ECO:0000313" key="3">
    <source>
        <dbReference type="EMBL" id="KAK7259539.1"/>
    </source>
</evidence>